<keyword evidence="1" id="KW-0732">Signal</keyword>
<evidence type="ECO:0000313" key="3">
    <source>
        <dbReference type="Proteomes" id="UP000190061"/>
    </source>
</evidence>
<feature type="signal peptide" evidence="1">
    <location>
        <begin position="1"/>
        <end position="24"/>
    </location>
</feature>
<protein>
    <recommendedName>
        <fullName evidence="4">DUF2884 family protein</fullName>
    </recommendedName>
</protein>
<feature type="chain" id="PRO_5012097490" description="DUF2884 family protein" evidence="1">
    <location>
        <begin position="25"/>
        <end position="199"/>
    </location>
</feature>
<evidence type="ECO:0000313" key="2">
    <source>
        <dbReference type="EMBL" id="SJZ65951.1"/>
    </source>
</evidence>
<dbReference type="AlphaFoldDB" id="A0A1T4MGG5"/>
<sequence length="199" mass="20988">MKNHHIPTLALLLACSVSWLTACGATEQPAAALQEAGDTIGTRMEEASKEIKHELENENISLSSDDKKAPDAELTPDGRLLIDGKEVALDAQQRALMLDYRKRIAEVAMAGADIGMEAAGMAGDVLGNVAKGLLNGNMDEMEARIEEEAAGIAASAKVLCERLPALLAAQQAAAAAVPEFAPYASMTQSDVDDCHVEMN</sequence>
<gene>
    <name evidence="2" type="ORF">SAMN02745674_00415</name>
</gene>
<dbReference type="RefSeq" id="WP_078757025.1">
    <property type="nucleotide sequence ID" value="NZ_FUXP01000001.1"/>
</dbReference>
<keyword evidence="3" id="KW-1185">Reference proteome</keyword>
<name>A0A1T4MGG5_9GAMM</name>
<dbReference type="EMBL" id="FUXP01000001">
    <property type="protein sequence ID" value="SJZ65951.1"/>
    <property type="molecule type" value="Genomic_DNA"/>
</dbReference>
<accession>A0A1T4MGG5</accession>
<dbReference type="Pfam" id="PF11101">
    <property type="entry name" value="DUF2884"/>
    <property type="match status" value="1"/>
</dbReference>
<organism evidence="2 3">
    <name type="scientific">Lysobacter spongiicola DSM 21749</name>
    <dbReference type="NCBI Taxonomy" id="1122188"/>
    <lineage>
        <taxon>Bacteria</taxon>
        <taxon>Pseudomonadati</taxon>
        <taxon>Pseudomonadota</taxon>
        <taxon>Gammaproteobacteria</taxon>
        <taxon>Lysobacterales</taxon>
        <taxon>Lysobacteraceae</taxon>
        <taxon>Novilysobacter</taxon>
    </lineage>
</organism>
<dbReference type="Proteomes" id="UP000190061">
    <property type="component" value="Unassembled WGS sequence"/>
</dbReference>
<dbReference type="PROSITE" id="PS51257">
    <property type="entry name" value="PROKAR_LIPOPROTEIN"/>
    <property type="match status" value="1"/>
</dbReference>
<evidence type="ECO:0000256" key="1">
    <source>
        <dbReference type="SAM" id="SignalP"/>
    </source>
</evidence>
<reference evidence="2 3" key="1">
    <citation type="submission" date="2017-02" db="EMBL/GenBank/DDBJ databases">
        <authorList>
            <person name="Peterson S.W."/>
        </authorList>
    </citation>
    <scope>NUCLEOTIDE SEQUENCE [LARGE SCALE GENOMIC DNA]</scope>
    <source>
        <strain evidence="2 3">DSM 21749</strain>
    </source>
</reference>
<evidence type="ECO:0008006" key="4">
    <source>
        <dbReference type="Google" id="ProtNLM"/>
    </source>
</evidence>
<dbReference type="OrthoDB" id="6057407at2"/>
<dbReference type="STRING" id="1122188.SAMN02745674_00415"/>
<proteinExistence type="predicted"/>
<dbReference type="InterPro" id="IPR021307">
    <property type="entry name" value="DUF2884"/>
</dbReference>